<dbReference type="Gene3D" id="3.60.110.10">
    <property type="entry name" value="Carbon-nitrogen hydrolase"/>
    <property type="match status" value="1"/>
</dbReference>
<comment type="caution">
    <text evidence="3">The sequence shown here is derived from an EMBL/GenBank/DDBJ whole genome shotgun (WGS) entry which is preliminary data.</text>
</comment>
<dbReference type="Proteomes" id="UP000236318">
    <property type="component" value="Unassembled WGS sequence"/>
</dbReference>
<dbReference type="CDD" id="cd07564">
    <property type="entry name" value="nitrilases_CHs"/>
    <property type="match status" value="1"/>
</dbReference>
<dbReference type="PANTHER" id="PTHR46044">
    <property type="entry name" value="NITRILASE"/>
    <property type="match status" value="1"/>
</dbReference>
<evidence type="ECO:0000313" key="4">
    <source>
        <dbReference type="Proteomes" id="UP000236318"/>
    </source>
</evidence>
<keyword evidence="4" id="KW-1185">Reference proteome</keyword>
<dbReference type="InterPro" id="IPR044149">
    <property type="entry name" value="Nitrilases_CHs"/>
</dbReference>
<feature type="domain" description="CN hydrolase" evidence="2">
    <location>
        <begin position="33"/>
        <end position="312"/>
    </location>
</feature>
<dbReference type="PROSITE" id="PS50263">
    <property type="entry name" value="CN_HYDROLASE"/>
    <property type="match status" value="1"/>
</dbReference>
<organism evidence="3 4">
    <name type="scientific">Mycobacterium ahvazicum</name>
    <dbReference type="NCBI Taxonomy" id="1964395"/>
    <lineage>
        <taxon>Bacteria</taxon>
        <taxon>Bacillati</taxon>
        <taxon>Actinomycetota</taxon>
        <taxon>Actinomycetes</taxon>
        <taxon>Mycobacteriales</taxon>
        <taxon>Mycobacteriaceae</taxon>
        <taxon>Mycobacterium</taxon>
        <taxon>Mycobacterium simiae complex</taxon>
    </lineage>
</organism>
<dbReference type="EMBL" id="FXEG02000001">
    <property type="protein sequence ID" value="SOX51674.1"/>
    <property type="molecule type" value="Genomic_DNA"/>
</dbReference>
<sequence length="378" mass="41031">VVITHRAGLETLSIDHNNLEKGHDMSSLRLPTVAVAAVNAAPVFLDLRASIDKVEDLVATAARDGAQLVVFGEAFLAGFPIWNAVLPPIDQHGWHERLVAESIVVPSPETERLGRIARANKVTLSVGVNERNPDSLGQLWNSNLVFDPNGRLVNHRRKLVATWYERLTWSHGDAHDLRPVELDGWYLGALICGENTNTLARFTLLAQGERLHIATYPPAWPFDGRSEDFDYDLCEFIRLRSAAHAFEGKVFVVVAATTLDDTAVRAVAGGDTRIEKALTATPPAAMAIGPDGRIVAGPMTQAEGILHAEVDLRKEVVAKQAHDIVGTYNRADIFSLSVDMTRPAILRPNHQASQPNQTDSATEARVVVTNNLGAAPAG</sequence>
<dbReference type="PANTHER" id="PTHR46044:SF2">
    <property type="entry name" value="CN HYDROLASE DOMAIN-CONTAINING PROTEIN"/>
    <property type="match status" value="1"/>
</dbReference>
<dbReference type="Pfam" id="PF00795">
    <property type="entry name" value="CN_hydrolase"/>
    <property type="match status" value="1"/>
</dbReference>
<name>A0A2K4Y4F2_9MYCO</name>
<protein>
    <submittedName>
        <fullName evidence="3">Aliphatic nitrilase</fullName>
    </submittedName>
</protein>
<evidence type="ECO:0000313" key="3">
    <source>
        <dbReference type="EMBL" id="SOX51674.1"/>
    </source>
</evidence>
<accession>A0A2K4Y4F2</accession>
<dbReference type="GO" id="GO:0003824">
    <property type="term" value="F:catalytic activity"/>
    <property type="evidence" value="ECO:0007669"/>
    <property type="project" value="InterPro"/>
</dbReference>
<comment type="similarity">
    <text evidence="1">Belongs to the carbon-nitrogen hydrolase superfamily. Nitrilase family.</text>
</comment>
<dbReference type="AlphaFoldDB" id="A0A2K4Y4F2"/>
<dbReference type="InterPro" id="IPR003010">
    <property type="entry name" value="C-N_Hydrolase"/>
</dbReference>
<reference evidence="3" key="1">
    <citation type="submission" date="2018-01" db="EMBL/GenBank/DDBJ databases">
        <authorList>
            <consortium name="Urmite Genomes"/>
        </authorList>
    </citation>
    <scope>NUCLEOTIDE SEQUENCE [LARGE SCALE GENOMIC DNA]</scope>
    <source>
        <strain evidence="3">AFP003</strain>
    </source>
</reference>
<evidence type="ECO:0000256" key="1">
    <source>
        <dbReference type="ARBA" id="ARBA00008129"/>
    </source>
</evidence>
<proteinExistence type="inferred from homology"/>
<feature type="non-terminal residue" evidence="3">
    <location>
        <position position="1"/>
    </location>
</feature>
<gene>
    <name evidence="3" type="ORF">MAAFP003_335</name>
</gene>
<dbReference type="InterPro" id="IPR036526">
    <property type="entry name" value="C-N_Hydrolase_sf"/>
</dbReference>
<evidence type="ECO:0000259" key="2">
    <source>
        <dbReference type="PROSITE" id="PS50263"/>
    </source>
</evidence>
<dbReference type="SUPFAM" id="SSF56317">
    <property type="entry name" value="Carbon-nitrogen hydrolase"/>
    <property type="match status" value="1"/>
</dbReference>